<feature type="region of interest" description="Disordered" evidence="1">
    <location>
        <begin position="19"/>
        <end position="114"/>
    </location>
</feature>
<evidence type="ECO:0000256" key="1">
    <source>
        <dbReference type="SAM" id="MobiDB-lite"/>
    </source>
</evidence>
<evidence type="ECO:0000313" key="2">
    <source>
        <dbReference type="EMBL" id="OLN83412.1"/>
    </source>
</evidence>
<feature type="compositionally biased region" description="Basic and acidic residues" evidence="1">
    <location>
        <begin position="19"/>
        <end position="28"/>
    </location>
</feature>
<keyword evidence="3" id="KW-1185">Reference proteome</keyword>
<comment type="caution">
    <text evidence="2">The sequence shown here is derived from an EMBL/GenBank/DDBJ whole genome shotgun (WGS) entry which is preliminary data.</text>
</comment>
<dbReference type="AlphaFoldDB" id="A0A1Q8RGD8"/>
<evidence type="ECO:0000313" key="3">
    <source>
        <dbReference type="Proteomes" id="UP000186583"/>
    </source>
</evidence>
<dbReference type="EMBL" id="MPGH01000204">
    <property type="protein sequence ID" value="OLN83412.1"/>
    <property type="molecule type" value="Genomic_DNA"/>
</dbReference>
<sequence length="367" mass="40795">MAESNERIEAWQVHRLERSQSFDVDSVKKRSSGSAPLDRGRRLSRSPSWLKSPSSKSDCTRKGTNAMEITSSPWKKSQSGREFDSVGPEATNQSEPTVSFLRPESTDQAGSTTEMAFQRPKLRKVTKITAVEVEKEPLPWMQRPLRRVQKEQNSSRQVKESKSVDVELWRSQLRKVATPGESSNHNRTEVYDSCPNELSSILKRMESGSASRSVEDVDAVQQKVQSDPFTNPLKQKRFDGIRMSASGRPSTSTSMARIGSETVIHASESLKGEETIVDEPNPAVHGWSPISNSEIEKEHYLALAAEVRHMKAEIVSRERLNAPGLVDVGVNVDQGDEEGLGVEGLTIVMHLKGKDDLIINTNLMQAS</sequence>
<feature type="compositionally biased region" description="Low complexity" evidence="1">
    <location>
        <begin position="45"/>
        <end position="57"/>
    </location>
</feature>
<accession>A0A1Q8RGD8</accession>
<name>A0A1Q8RGD8_9PEZI</name>
<organism evidence="2 3">
    <name type="scientific">Colletotrichum chlorophyti</name>
    <dbReference type="NCBI Taxonomy" id="708187"/>
    <lineage>
        <taxon>Eukaryota</taxon>
        <taxon>Fungi</taxon>
        <taxon>Dikarya</taxon>
        <taxon>Ascomycota</taxon>
        <taxon>Pezizomycotina</taxon>
        <taxon>Sordariomycetes</taxon>
        <taxon>Hypocreomycetidae</taxon>
        <taxon>Glomerellales</taxon>
        <taxon>Glomerellaceae</taxon>
        <taxon>Colletotrichum</taxon>
    </lineage>
</organism>
<gene>
    <name evidence="2" type="ORF">CCHL11_02988</name>
</gene>
<dbReference type="OrthoDB" id="5209965at2759"/>
<dbReference type="STRING" id="708187.A0A1Q8RGD8"/>
<feature type="compositionally biased region" description="Polar residues" evidence="1">
    <location>
        <begin position="67"/>
        <end position="77"/>
    </location>
</feature>
<reference evidence="2 3" key="1">
    <citation type="submission" date="2016-11" db="EMBL/GenBank/DDBJ databases">
        <title>Draft Genome Assembly of Colletotrichum chlorophyti a pathogen of herbaceous plants.</title>
        <authorList>
            <person name="Gan P."/>
            <person name="Narusaka M."/>
            <person name="Tsushima A."/>
            <person name="Narusaka Y."/>
            <person name="Takano Y."/>
            <person name="Shirasu K."/>
        </authorList>
    </citation>
    <scope>NUCLEOTIDE SEQUENCE [LARGE SCALE GENOMIC DNA]</scope>
    <source>
        <strain evidence="2 3">NTL11</strain>
    </source>
</reference>
<proteinExistence type="predicted"/>
<dbReference type="Proteomes" id="UP000186583">
    <property type="component" value="Unassembled WGS sequence"/>
</dbReference>
<protein>
    <submittedName>
        <fullName evidence="2">Uncharacterized protein</fullName>
    </submittedName>
</protein>